<reference evidence="6 7" key="1">
    <citation type="journal article" date="2016" name="Nat. Commun.">
        <title>Thousands of microbial genomes shed light on interconnected biogeochemical processes in an aquifer system.</title>
        <authorList>
            <person name="Anantharaman K."/>
            <person name="Brown C.T."/>
            <person name="Hug L.A."/>
            <person name="Sharon I."/>
            <person name="Castelle C.J."/>
            <person name="Probst A.J."/>
            <person name="Thomas B.C."/>
            <person name="Singh A."/>
            <person name="Wilkins M.J."/>
            <person name="Karaoz U."/>
            <person name="Brodie E.L."/>
            <person name="Williams K.H."/>
            <person name="Hubbard S.S."/>
            <person name="Banfield J.F."/>
        </authorList>
    </citation>
    <scope>NUCLEOTIDE SEQUENCE [LARGE SCALE GENOMIC DNA]</scope>
</reference>
<dbReference type="GO" id="GO:0005840">
    <property type="term" value="C:ribosome"/>
    <property type="evidence" value="ECO:0007669"/>
    <property type="project" value="UniProtKB-KW"/>
</dbReference>
<keyword evidence="2 5" id="KW-0689">Ribosomal protein</keyword>
<dbReference type="NCBIfam" id="TIGR01023">
    <property type="entry name" value="rpmG_bact"/>
    <property type="match status" value="1"/>
</dbReference>
<evidence type="ECO:0000256" key="2">
    <source>
        <dbReference type="ARBA" id="ARBA00022980"/>
    </source>
</evidence>
<dbReference type="GO" id="GO:0006412">
    <property type="term" value="P:translation"/>
    <property type="evidence" value="ECO:0007669"/>
    <property type="project" value="UniProtKB-UniRule"/>
</dbReference>
<organism evidence="6 7">
    <name type="scientific">Candidatus Curtissbacteria bacterium RIFCSPHIGHO2_01_FULL_41_11</name>
    <dbReference type="NCBI Taxonomy" id="1797711"/>
    <lineage>
        <taxon>Bacteria</taxon>
        <taxon>Candidatus Curtissiibacteriota</taxon>
    </lineage>
</organism>
<dbReference type="NCBIfam" id="NF001764">
    <property type="entry name" value="PRK00504.1"/>
    <property type="match status" value="1"/>
</dbReference>
<gene>
    <name evidence="5" type="primary">rpmG</name>
    <name evidence="6" type="ORF">A2870_01870</name>
</gene>
<evidence type="ECO:0000256" key="3">
    <source>
        <dbReference type="ARBA" id="ARBA00023274"/>
    </source>
</evidence>
<dbReference type="GO" id="GO:0003735">
    <property type="term" value="F:structural constituent of ribosome"/>
    <property type="evidence" value="ECO:0007669"/>
    <property type="project" value="InterPro"/>
</dbReference>
<dbReference type="Pfam" id="PF00471">
    <property type="entry name" value="Ribosomal_L33"/>
    <property type="match status" value="1"/>
</dbReference>
<evidence type="ECO:0000313" key="7">
    <source>
        <dbReference type="Proteomes" id="UP000179102"/>
    </source>
</evidence>
<sequence>MAKSKRVLFQLECTVCRARNYTTQRNPDNTKDKLTLKKYCKHDRKITEHREVKIS</sequence>
<dbReference type="InterPro" id="IPR011332">
    <property type="entry name" value="Ribosomal_zn-bd"/>
</dbReference>
<dbReference type="HAMAP" id="MF_00294">
    <property type="entry name" value="Ribosomal_bL33"/>
    <property type="match status" value="1"/>
</dbReference>
<dbReference type="EMBL" id="MFAZ01000024">
    <property type="protein sequence ID" value="OGD87037.1"/>
    <property type="molecule type" value="Genomic_DNA"/>
</dbReference>
<dbReference type="GO" id="GO:1990904">
    <property type="term" value="C:ribonucleoprotein complex"/>
    <property type="evidence" value="ECO:0007669"/>
    <property type="project" value="UniProtKB-KW"/>
</dbReference>
<evidence type="ECO:0000256" key="1">
    <source>
        <dbReference type="ARBA" id="ARBA00007596"/>
    </source>
</evidence>
<dbReference type="AlphaFoldDB" id="A0A1F5G5B7"/>
<comment type="similarity">
    <text evidence="1 5">Belongs to the bacterial ribosomal protein bL33 family.</text>
</comment>
<dbReference type="STRING" id="1797711.A2870_01870"/>
<dbReference type="InterPro" id="IPR038584">
    <property type="entry name" value="Ribosomal_bL33_sf"/>
</dbReference>
<evidence type="ECO:0000256" key="4">
    <source>
        <dbReference type="ARBA" id="ARBA00035176"/>
    </source>
</evidence>
<keyword evidence="3 5" id="KW-0687">Ribonucleoprotein</keyword>
<protein>
    <recommendedName>
        <fullName evidence="4 5">Large ribosomal subunit protein bL33</fullName>
    </recommendedName>
</protein>
<dbReference type="Gene3D" id="2.20.28.120">
    <property type="entry name" value="Ribosomal protein L33"/>
    <property type="match status" value="1"/>
</dbReference>
<dbReference type="Proteomes" id="UP000179102">
    <property type="component" value="Unassembled WGS sequence"/>
</dbReference>
<evidence type="ECO:0000256" key="5">
    <source>
        <dbReference type="HAMAP-Rule" id="MF_00294"/>
    </source>
</evidence>
<dbReference type="InterPro" id="IPR001705">
    <property type="entry name" value="Ribosomal_bL33"/>
</dbReference>
<dbReference type="GO" id="GO:0005737">
    <property type="term" value="C:cytoplasm"/>
    <property type="evidence" value="ECO:0007669"/>
    <property type="project" value="UniProtKB-ARBA"/>
</dbReference>
<accession>A0A1F5G5B7</accession>
<proteinExistence type="inferred from homology"/>
<name>A0A1F5G5B7_9BACT</name>
<comment type="caution">
    <text evidence="6">The sequence shown here is derived from an EMBL/GenBank/DDBJ whole genome shotgun (WGS) entry which is preliminary data.</text>
</comment>
<dbReference type="NCBIfam" id="NF001860">
    <property type="entry name" value="PRK00595.1"/>
    <property type="match status" value="1"/>
</dbReference>
<dbReference type="SUPFAM" id="SSF57829">
    <property type="entry name" value="Zn-binding ribosomal proteins"/>
    <property type="match status" value="1"/>
</dbReference>
<evidence type="ECO:0000313" key="6">
    <source>
        <dbReference type="EMBL" id="OGD87037.1"/>
    </source>
</evidence>